<name>A0A0S2KL85_9BACT</name>
<dbReference type="Proteomes" id="UP000056252">
    <property type="component" value="Chromosome"/>
</dbReference>
<dbReference type="eggNOG" id="COG0433">
    <property type="taxonomic scope" value="Bacteria"/>
</dbReference>
<organism evidence="1 2">
    <name type="scientific">Hoylesella enoeca</name>
    <dbReference type="NCBI Taxonomy" id="76123"/>
    <lineage>
        <taxon>Bacteria</taxon>
        <taxon>Pseudomonadati</taxon>
        <taxon>Bacteroidota</taxon>
        <taxon>Bacteroidia</taxon>
        <taxon>Bacteroidales</taxon>
        <taxon>Prevotellaceae</taxon>
        <taxon>Hoylesella</taxon>
    </lineage>
</organism>
<dbReference type="AlphaFoldDB" id="A0A0S2KL85"/>
<dbReference type="Pfam" id="PF13155">
    <property type="entry name" value="Toprim_2"/>
    <property type="match status" value="1"/>
</dbReference>
<keyword evidence="2" id="KW-1185">Reference proteome</keyword>
<dbReference type="SUPFAM" id="SSF56731">
    <property type="entry name" value="DNA primase core"/>
    <property type="match status" value="1"/>
</dbReference>
<accession>A0A0S2KL85</accession>
<dbReference type="STRING" id="76123.AS203_08200"/>
<keyword evidence="1" id="KW-0413">Isomerase</keyword>
<dbReference type="KEGG" id="peo:AS203_08200"/>
<dbReference type="GO" id="GO:0016853">
    <property type="term" value="F:isomerase activity"/>
    <property type="evidence" value="ECO:0007669"/>
    <property type="project" value="UniProtKB-KW"/>
</dbReference>
<dbReference type="Gene3D" id="3.40.1360.10">
    <property type="match status" value="1"/>
</dbReference>
<dbReference type="RefSeq" id="WP_025065667.1">
    <property type="nucleotide sequence ID" value="NZ_CP013195.1"/>
</dbReference>
<reference evidence="2" key="1">
    <citation type="submission" date="2015-11" db="EMBL/GenBank/DDBJ databases">
        <authorList>
            <person name="Holder M.E."/>
            <person name="Ajami N.J."/>
            <person name="Petrosino J.F."/>
        </authorList>
    </citation>
    <scope>NUCLEOTIDE SEQUENCE [LARGE SCALE GENOMIC DNA]</scope>
    <source>
        <strain evidence="2">F0113</strain>
    </source>
</reference>
<dbReference type="CDD" id="cd01029">
    <property type="entry name" value="TOPRIM_primases"/>
    <property type="match status" value="1"/>
</dbReference>
<evidence type="ECO:0000313" key="2">
    <source>
        <dbReference type="Proteomes" id="UP000056252"/>
    </source>
</evidence>
<proteinExistence type="predicted"/>
<sequence>MNERQQILYLTGGGLDVFTHYLGDICLKRIFKNPFREDSRPSCHLYANKNTYGQVEYYLQDFGDSSFCGNCFVIVARLCNMNVKTAFKDILKVIDKELCLGLFNNPFPQTETIYKRLVKRQKPETSSTLSFQYKEKPFTMEELCFWQRYGIGQDTLEDYHVASLLACRMSKENGKKFTVYGTAKYPAFGYLFNNNDGIKIYSPCSKNRFLYAGVLPRPYIFGWEQLPPQGEYIFITSGEKDVMSLAAHGFHAICLNSETAKLPDSLMQQLAGRFRTIVILYDMDATGQSESKKRVQEYTGKYNVRRVLLPLSGEKSEKDISDFFRLGHTAEQLATILNSERL</sequence>
<dbReference type="OrthoDB" id="877327at2"/>
<dbReference type="EMBL" id="CP013195">
    <property type="protein sequence ID" value="ALO49066.1"/>
    <property type="molecule type" value="Genomic_DNA"/>
</dbReference>
<dbReference type="InterPro" id="IPR034154">
    <property type="entry name" value="TOPRIM_DnaG/twinkle"/>
</dbReference>
<protein>
    <submittedName>
        <fullName evidence="1">Topoisomerase</fullName>
    </submittedName>
</protein>
<gene>
    <name evidence="1" type="ORF">AS203_08200</name>
</gene>
<evidence type="ECO:0000313" key="1">
    <source>
        <dbReference type="EMBL" id="ALO49066.1"/>
    </source>
</evidence>